<keyword evidence="5" id="KW-0498">Mitosis</keyword>
<keyword evidence="11" id="KW-1185">Reference proteome</keyword>
<evidence type="ECO:0000256" key="8">
    <source>
        <dbReference type="SAM" id="MobiDB-lite"/>
    </source>
</evidence>
<feature type="compositionally biased region" description="Acidic residues" evidence="8">
    <location>
        <begin position="1073"/>
        <end position="1088"/>
    </location>
</feature>
<keyword evidence="3" id="KW-0158">Chromosome</keyword>
<dbReference type="STRING" id="764103.G7E0T2"/>
<keyword evidence="4" id="KW-0132">Cell division</keyword>
<dbReference type="SUPFAM" id="SSF48371">
    <property type="entry name" value="ARM repeat"/>
    <property type="match status" value="1"/>
</dbReference>
<feature type="compositionally biased region" description="Low complexity" evidence="8">
    <location>
        <begin position="245"/>
        <end position="258"/>
    </location>
</feature>
<sequence>MGRQKAAAAQTELLSSQTQVTDGLSALPTIFDQVQQSVVNHRKNLILLHGLFLRCSSYTESDAHTKRPNEQEMIHLTGERLFLVAMRDIVSRLLPVGKGRAVGPGQKHVERVLRFIAGFLALATLREQDSKPQEDEDEDQDGPASRLVNGLVKYLLRGFEAKNKTVRWRSVQIVALVLRALPDLDENLFKTLRESFLIRARDKEANVRTQAAIGLGKLRSLDDDEPAPVESTRAYDAKRSKAKSRPAMSASSSASSIAQPDTPTQVLLSLMQFDPSAEVRRAALLAMEEPDDRSLPVILDRVRDIDPTNRRLLFQTTLAIPTVPQPASGNPLDSAQLTSPIEQDAPSPVKAAGPATPAVQRSLGLWDQMTRAQRTAVLKSGLNDREGAVKRSAIRLVGHWAGSSVESLLAMLGRLEVAKETKVCEGALLAAFEAHPEILESMTFGEDHWSALTPEKALLIRVTLEHCHSKKDEAKLESLLPVATALSFRIDSLFKAMLELIAHLQNLDEDALAEQKKLAHRGLRAQFIMSQLLAIALFEDYADEIGRRKMFTLLRDLVSHPMLPTDLIPVCLDVLSKLSSSERDFMQVIVEIVQELRDTDKEQTNEETDSGSDNDSMASLTEEELAKMAKGRQAPAVPTQTGQFDENPALILRCLEIIRGLLERVMGTMRDNPILEGLAQELVAPAVRSKQAPIRAQGLITLGLCSLLDLTMAQRAFGTLAGQARRSEGDLQVRLYQVIFDILMLHGLDFMASRDDENRPNFESEQVVDFLVEALNQPLATQAAAAIGISKLMLAGHVTDSKVLQDLVLIYFAPETADNQELRQCLAYFFPVYCYSSSHNQRAMQEIFVSTLDILTATFEEIGPEEDMVAPLQIGLHLLEWTNPERLIESASNAREPEVQIDIALELLKEVLQDPGKERRKLLCQLVSKIVIVPEVSAISLQSLQLLLTAIDQHRPLTDTVSRNSLVRIHTAAAKRRQDIGEDAVAGDAVRLTELQTFVAGVTASAEDQEADEPTRKKARPKAHTLVATGSSSSSSDDEVSQSASLDAPDPAATPSRRSVRATPRKIKRIIEDSESESEQDSVQADEY</sequence>
<evidence type="ECO:0000256" key="3">
    <source>
        <dbReference type="ARBA" id="ARBA00022454"/>
    </source>
</evidence>
<feature type="compositionally biased region" description="Polar residues" evidence="8">
    <location>
        <begin position="324"/>
        <end position="341"/>
    </location>
</feature>
<accession>G7E0T2</accession>
<keyword evidence="6" id="KW-0226">DNA condensation</keyword>
<reference evidence="10 11" key="1">
    <citation type="journal article" date="2011" name="J. Gen. Appl. Microbiol.">
        <title>Draft genome sequencing of the enigmatic basidiomycete Mixia osmundae.</title>
        <authorList>
            <person name="Nishida H."/>
            <person name="Nagatsuka Y."/>
            <person name="Sugiyama J."/>
        </authorList>
    </citation>
    <scope>NUCLEOTIDE SEQUENCE [LARGE SCALE GENOMIC DNA]</scope>
    <source>
        <strain evidence="11">CBS 9802 / IAM 14324 / JCM 22182 / KY 12970</strain>
    </source>
</reference>
<dbReference type="Proteomes" id="UP000009131">
    <property type="component" value="Unassembled WGS sequence"/>
</dbReference>
<feature type="region of interest" description="Disordered" evidence="8">
    <location>
        <begin position="324"/>
        <end position="354"/>
    </location>
</feature>
<evidence type="ECO:0000256" key="1">
    <source>
        <dbReference type="ARBA" id="ARBA00004286"/>
    </source>
</evidence>
<gene>
    <name evidence="10" type="primary">Mo03109</name>
    <name evidence="10" type="ORF">E5Q_03109</name>
</gene>
<dbReference type="GO" id="GO:0051301">
    <property type="term" value="P:cell division"/>
    <property type="evidence" value="ECO:0007669"/>
    <property type="project" value="UniProtKB-KW"/>
</dbReference>
<name>G7E0T2_MIXOS</name>
<evidence type="ECO:0000256" key="4">
    <source>
        <dbReference type="ARBA" id="ARBA00022618"/>
    </source>
</evidence>
<dbReference type="HOGENOM" id="CLU_004446_1_0_1"/>
<dbReference type="OMA" id="FRATQIT"/>
<dbReference type="GO" id="GO:0000796">
    <property type="term" value="C:condensin complex"/>
    <property type="evidence" value="ECO:0007669"/>
    <property type="project" value="InterPro"/>
</dbReference>
<dbReference type="GO" id="GO:0000793">
    <property type="term" value="C:condensed chromosome"/>
    <property type="evidence" value="ECO:0007669"/>
    <property type="project" value="TreeGrafter"/>
</dbReference>
<dbReference type="InterPro" id="IPR027165">
    <property type="entry name" value="CND3"/>
</dbReference>
<feature type="compositionally biased region" description="Low complexity" evidence="8">
    <location>
        <begin position="1031"/>
        <end position="1045"/>
    </location>
</feature>
<feature type="region of interest" description="Disordered" evidence="8">
    <location>
        <begin position="1004"/>
        <end position="1088"/>
    </location>
</feature>
<protein>
    <recommendedName>
        <fullName evidence="9">Nuclear condensin complex subunit 3 C-terminal domain-containing protein</fullName>
    </recommendedName>
</protein>
<evidence type="ECO:0000313" key="10">
    <source>
        <dbReference type="EMBL" id="GAA96442.1"/>
    </source>
</evidence>
<comment type="caution">
    <text evidence="10">The sequence shown here is derived from an EMBL/GenBank/DDBJ whole genome shotgun (WGS) entry which is preliminary data.</text>
</comment>
<dbReference type="InParanoid" id="G7E0T2"/>
<dbReference type="InterPro" id="IPR011989">
    <property type="entry name" value="ARM-like"/>
</dbReference>
<dbReference type="InterPro" id="IPR016024">
    <property type="entry name" value="ARM-type_fold"/>
</dbReference>
<evidence type="ECO:0000256" key="2">
    <source>
        <dbReference type="ARBA" id="ARBA00006533"/>
    </source>
</evidence>
<evidence type="ECO:0000259" key="9">
    <source>
        <dbReference type="Pfam" id="PF12719"/>
    </source>
</evidence>
<dbReference type="EMBL" id="BABT02000090">
    <property type="protein sequence ID" value="GAA96442.1"/>
    <property type="molecule type" value="Genomic_DNA"/>
</dbReference>
<comment type="subcellular location">
    <subcellularLocation>
        <location evidence="1">Chromosome</location>
    </subcellularLocation>
</comment>
<dbReference type="PANTHER" id="PTHR14418">
    <property type="entry name" value="CONDENSIN COMPLEX SUBUNIT 3-RELATED"/>
    <property type="match status" value="1"/>
</dbReference>
<dbReference type="InterPro" id="IPR025977">
    <property type="entry name" value="Cnd3_C"/>
</dbReference>
<dbReference type="RefSeq" id="XP_014568058.1">
    <property type="nucleotide sequence ID" value="XM_014712572.1"/>
</dbReference>
<feature type="domain" description="Nuclear condensin complex subunit 3 C-terminal" evidence="9">
    <location>
        <begin position="653"/>
        <end position="932"/>
    </location>
</feature>
<proteinExistence type="inferred from homology"/>
<evidence type="ECO:0000256" key="6">
    <source>
        <dbReference type="ARBA" id="ARBA00023067"/>
    </source>
</evidence>
<dbReference type="PANTHER" id="PTHR14418:SF5">
    <property type="entry name" value="CONDENSIN COMPLEX SUBUNIT 3"/>
    <property type="match status" value="1"/>
</dbReference>
<dbReference type="OrthoDB" id="27187at2759"/>
<dbReference type="FunCoup" id="G7E0T2">
    <property type="interactions" value="232"/>
</dbReference>
<evidence type="ECO:0000256" key="7">
    <source>
        <dbReference type="ARBA" id="ARBA00023306"/>
    </source>
</evidence>
<keyword evidence="7" id="KW-0131">Cell cycle</keyword>
<dbReference type="AlphaFoldDB" id="G7E0T2"/>
<organism evidence="10 11">
    <name type="scientific">Mixia osmundae (strain CBS 9802 / IAM 14324 / JCM 22182 / KY 12970)</name>
    <dbReference type="NCBI Taxonomy" id="764103"/>
    <lineage>
        <taxon>Eukaryota</taxon>
        <taxon>Fungi</taxon>
        <taxon>Dikarya</taxon>
        <taxon>Basidiomycota</taxon>
        <taxon>Pucciniomycotina</taxon>
        <taxon>Mixiomycetes</taxon>
        <taxon>Mixiales</taxon>
        <taxon>Mixiaceae</taxon>
        <taxon>Mixia</taxon>
    </lineage>
</organism>
<dbReference type="Pfam" id="PF12719">
    <property type="entry name" value="Cnd3"/>
    <property type="match status" value="1"/>
</dbReference>
<dbReference type="eggNOG" id="KOG2025">
    <property type="taxonomic scope" value="Eukaryota"/>
</dbReference>
<feature type="compositionally biased region" description="Basic residues" evidence="8">
    <location>
        <begin position="1058"/>
        <end position="1068"/>
    </location>
</feature>
<feature type="region of interest" description="Disordered" evidence="8">
    <location>
        <begin position="220"/>
        <end position="260"/>
    </location>
</feature>
<reference evidence="10 11" key="2">
    <citation type="journal article" date="2012" name="Open Biol.">
        <title>Characteristics of nucleosomes and linker DNA regions on the genome of the basidiomycete Mixia osmundae revealed by mono- and dinucleosome mapping.</title>
        <authorList>
            <person name="Nishida H."/>
            <person name="Kondo S."/>
            <person name="Matsumoto T."/>
            <person name="Suzuki Y."/>
            <person name="Yoshikawa H."/>
            <person name="Taylor T.D."/>
            <person name="Sugiyama J."/>
        </authorList>
    </citation>
    <scope>NUCLEOTIDE SEQUENCE [LARGE SCALE GENOMIC DNA]</scope>
    <source>
        <strain evidence="11">CBS 9802 / IAM 14324 / JCM 22182 / KY 12970</strain>
    </source>
</reference>
<comment type="similarity">
    <text evidence="2">Belongs to the CND3 (condensin subunit 3) family.</text>
</comment>
<dbReference type="Gene3D" id="1.25.10.10">
    <property type="entry name" value="Leucine-rich Repeat Variant"/>
    <property type="match status" value="1"/>
</dbReference>
<evidence type="ECO:0000256" key="5">
    <source>
        <dbReference type="ARBA" id="ARBA00022776"/>
    </source>
</evidence>
<evidence type="ECO:0000313" key="11">
    <source>
        <dbReference type="Proteomes" id="UP000009131"/>
    </source>
</evidence>
<dbReference type="GO" id="GO:0007076">
    <property type="term" value="P:mitotic chromosome condensation"/>
    <property type="evidence" value="ECO:0007669"/>
    <property type="project" value="InterPro"/>
</dbReference>